<proteinExistence type="predicted"/>
<evidence type="ECO:0000313" key="13">
    <source>
        <dbReference type="EMBL" id="KAJ5387510.1"/>
    </source>
</evidence>
<dbReference type="GO" id="GO:0004671">
    <property type="term" value="F:protein C-terminal S-isoprenylcysteine carboxyl O-methyltransferase activity"/>
    <property type="evidence" value="ECO:0007669"/>
    <property type="project" value="TreeGrafter"/>
</dbReference>
<keyword evidence="6" id="KW-0256">Endoplasmic reticulum</keyword>
<dbReference type="GeneID" id="81373668"/>
<feature type="transmembrane region" description="Helical" evidence="12">
    <location>
        <begin position="149"/>
        <end position="166"/>
    </location>
</feature>
<sequence length="235" mass="25972">MIHPGSIVLATAMVLAGYLATICFTPPNASPDRKERHKIDRTSSMGDFVPLILRQIVIVAVAYHAALAILSELDTPSLTAQACPRPNNPNPALFSWTSTSVTALLLVLVGAWVRLSAFGGLGPNFTFHLARPSRLVTTGIYRWVQHPSYTGHLAVIAGCTLLFMRWDGASACWIEESILVGLDGWGLALWASFMGFSVLMIRARVKDEEDMLKQLFGKEWEDWNRSTKRFIPGLF</sequence>
<evidence type="ECO:0000256" key="7">
    <source>
        <dbReference type="ARBA" id="ARBA00022989"/>
    </source>
</evidence>
<feature type="transmembrane region" description="Helical" evidence="12">
    <location>
        <begin position="93"/>
        <end position="113"/>
    </location>
</feature>
<evidence type="ECO:0000256" key="2">
    <source>
        <dbReference type="ARBA" id="ARBA00022516"/>
    </source>
</evidence>
<protein>
    <submittedName>
        <fullName evidence="13">Phospholipid methyltransferase</fullName>
    </submittedName>
</protein>
<feature type="transmembrane region" description="Helical" evidence="12">
    <location>
        <begin position="48"/>
        <end position="70"/>
    </location>
</feature>
<keyword evidence="7 12" id="KW-1133">Transmembrane helix</keyword>
<dbReference type="EMBL" id="JAPZBU010000009">
    <property type="protein sequence ID" value="KAJ5387510.1"/>
    <property type="molecule type" value="Genomic_DNA"/>
</dbReference>
<dbReference type="Pfam" id="PF04191">
    <property type="entry name" value="PEMT"/>
    <property type="match status" value="1"/>
</dbReference>
<keyword evidence="11" id="KW-1208">Phospholipid metabolism</keyword>
<dbReference type="Proteomes" id="UP001147747">
    <property type="component" value="Unassembled WGS sequence"/>
</dbReference>
<keyword evidence="2" id="KW-0444">Lipid biosynthesis</keyword>
<dbReference type="InterPro" id="IPR007318">
    <property type="entry name" value="Phopholipid_MeTrfase"/>
</dbReference>
<evidence type="ECO:0000256" key="6">
    <source>
        <dbReference type="ARBA" id="ARBA00022824"/>
    </source>
</evidence>
<evidence type="ECO:0000256" key="9">
    <source>
        <dbReference type="ARBA" id="ARBA00023136"/>
    </source>
</evidence>
<name>A0A9W9VQT6_9EURO</name>
<accession>A0A9W9VQT6</accession>
<keyword evidence="9 12" id="KW-0472">Membrane</keyword>
<evidence type="ECO:0000313" key="14">
    <source>
        <dbReference type="Proteomes" id="UP001147747"/>
    </source>
</evidence>
<dbReference type="GO" id="GO:0032259">
    <property type="term" value="P:methylation"/>
    <property type="evidence" value="ECO:0007669"/>
    <property type="project" value="UniProtKB-KW"/>
</dbReference>
<dbReference type="OrthoDB" id="422086at2759"/>
<keyword evidence="3 13" id="KW-0489">Methyltransferase</keyword>
<evidence type="ECO:0000256" key="1">
    <source>
        <dbReference type="ARBA" id="ARBA00004127"/>
    </source>
</evidence>
<keyword evidence="10" id="KW-0594">Phospholipid biosynthesis</keyword>
<keyword evidence="14" id="KW-1185">Reference proteome</keyword>
<dbReference type="Gene3D" id="1.20.120.1630">
    <property type="match status" value="1"/>
</dbReference>
<dbReference type="GO" id="GO:0008654">
    <property type="term" value="P:phospholipid biosynthetic process"/>
    <property type="evidence" value="ECO:0007669"/>
    <property type="project" value="UniProtKB-KW"/>
</dbReference>
<keyword evidence="4" id="KW-0949">S-adenosyl-L-methionine</keyword>
<evidence type="ECO:0000256" key="10">
    <source>
        <dbReference type="ARBA" id="ARBA00023209"/>
    </source>
</evidence>
<gene>
    <name evidence="13" type="ORF">N7509_010051</name>
</gene>
<evidence type="ECO:0000256" key="3">
    <source>
        <dbReference type="ARBA" id="ARBA00022603"/>
    </source>
</evidence>
<reference evidence="13" key="2">
    <citation type="journal article" date="2023" name="IMA Fungus">
        <title>Comparative genomic study of the Penicillium genus elucidates a diverse pangenome and 15 lateral gene transfer events.</title>
        <authorList>
            <person name="Petersen C."/>
            <person name="Sorensen T."/>
            <person name="Nielsen M.R."/>
            <person name="Sondergaard T.E."/>
            <person name="Sorensen J.L."/>
            <person name="Fitzpatrick D.A."/>
            <person name="Frisvad J.C."/>
            <person name="Nielsen K.L."/>
        </authorList>
    </citation>
    <scope>NUCLEOTIDE SEQUENCE</scope>
    <source>
        <strain evidence="13">IBT 29677</strain>
    </source>
</reference>
<evidence type="ECO:0000256" key="4">
    <source>
        <dbReference type="ARBA" id="ARBA00022691"/>
    </source>
</evidence>
<evidence type="ECO:0000256" key="12">
    <source>
        <dbReference type="SAM" id="Phobius"/>
    </source>
</evidence>
<keyword evidence="5 12" id="KW-0812">Transmembrane</keyword>
<reference evidence="13" key="1">
    <citation type="submission" date="2022-12" db="EMBL/GenBank/DDBJ databases">
        <authorList>
            <person name="Petersen C."/>
        </authorList>
    </citation>
    <scope>NUCLEOTIDE SEQUENCE</scope>
    <source>
        <strain evidence="13">IBT 29677</strain>
    </source>
</reference>
<comment type="caution">
    <text evidence="13">The sequence shown here is derived from an EMBL/GenBank/DDBJ whole genome shotgun (WGS) entry which is preliminary data.</text>
</comment>
<dbReference type="RefSeq" id="XP_056485308.1">
    <property type="nucleotide sequence ID" value="XM_056634688.1"/>
</dbReference>
<dbReference type="PANTHER" id="PTHR12714">
    <property type="entry name" value="PROTEIN-S ISOPRENYLCYSTEINE O-METHYLTRANSFERASE"/>
    <property type="match status" value="1"/>
</dbReference>
<evidence type="ECO:0000256" key="5">
    <source>
        <dbReference type="ARBA" id="ARBA00022692"/>
    </source>
</evidence>
<dbReference type="PANTHER" id="PTHR12714:SF9">
    <property type="entry name" value="PROTEIN-S-ISOPRENYLCYSTEINE O-METHYLTRANSFERASE"/>
    <property type="match status" value="1"/>
</dbReference>
<keyword evidence="3 13" id="KW-0808">Transferase</keyword>
<keyword evidence="8" id="KW-0443">Lipid metabolism</keyword>
<comment type="subcellular location">
    <subcellularLocation>
        <location evidence="1">Endomembrane system</location>
        <topology evidence="1">Multi-pass membrane protein</topology>
    </subcellularLocation>
</comment>
<dbReference type="GO" id="GO:0005783">
    <property type="term" value="C:endoplasmic reticulum"/>
    <property type="evidence" value="ECO:0007669"/>
    <property type="project" value="TreeGrafter"/>
</dbReference>
<evidence type="ECO:0000256" key="11">
    <source>
        <dbReference type="ARBA" id="ARBA00023264"/>
    </source>
</evidence>
<evidence type="ECO:0000256" key="8">
    <source>
        <dbReference type="ARBA" id="ARBA00023098"/>
    </source>
</evidence>
<feature type="transmembrane region" description="Helical" evidence="12">
    <location>
        <begin position="178"/>
        <end position="201"/>
    </location>
</feature>
<dbReference type="AlphaFoldDB" id="A0A9W9VQT6"/>
<feature type="transmembrane region" description="Helical" evidence="12">
    <location>
        <begin position="6"/>
        <end position="27"/>
    </location>
</feature>
<organism evidence="13 14">
    <name type="scientific">Penicillium cosmopolitanum</name>
    <dbReference type="NCBI Taxonomy" id="1131564"/>
    <lineage>
        <taxon>Eukaryota</taxon>
        <taxon>Fungi</taxon>
        <taxon>Dikarya</taxon>
        <taxon>Ascomycota</taxon>
        <taxon>Pezizomycotina</taxon>
        <taxon>Eurotiomycetes</taxon>
        <taxon>Eurotiomycetidae</taxon>
        <taxon>Eurotiales</taxon>
        <taxon>Aspergillaceae</taxon>
        <taxon>Penicillium</taxon>
    </lineage>
</organism>